<sequence>MIDLHCHLLPGIDDGAPDRETALAMARLAVRDQVTTIACTPHIYPGLYDNTPEGIQGAMERLRQELAAADIPLKLVMGADIQITPDLGRRLQAGAVPTLNGSRYFLFEPPHHICPPRFSELAFSLSASGYVPIITHPERLTWIGDHYELLVDLALKGIWMQVTAGSLTGRFGRGPRYWGERMLDEGLVSVLATDGHGLERRPPLLGEGRIAAENWVSAEEARQLVEGRPQAVLADQAPDTVSLPPALTEGYPAGRKRQGRLFQWLGLGR</sequence>
<protein>
    <recommendedName>
        <fullName evidence="2">protein-tyrosine-phosphatase</fullName>
        <ecNumber evidence="2">3.1.3.48</ecNumber>
    </recommendedName>
</protein>
<keyword evidence="3" id="KW-0378">Hydrolase</keyword>
<comment type="similarity">
    <text evidence="1">Belongs to the metallo-dependent hydrolases superfamily. CpsB/CapC family.</text>
</comment>
<evidence type="ECO:0000256" key="2">
    <source>
        <dbReference type="ARBA" id="ARBA00013064"/>
    </source>
</evidence>
<comment type="catalytic activity">
    <reaction evidence="4">
        <text>O-phospho-L-tyrosyl-[protein] + H2O = L-tyrosyl-[protein] + phosphate</text>
        <dbReference type="Rhea" id="RHEA:10684"/>
        <dbReference type="Rhea" id="RHEA-COMP:10136"/>
        <dbReference type="Rhea" id="RHEA-COMP:20101"/>
        <dbReference type="ChEBI" id="CHEBI:15377"/>
        <dbReference type="ChEBI" id="CHEBI:43474"/>
        <dbReference type="ChEBI" id="CHEBI:46858"/>
        <dbReference type="ChEBI" id="CHEBI:61978"/>
        <dbReference type="EC" id="3.1.3.48"/>
    </reaction>
</comment>
<evidence type="ECO:0000256" key="1">
    <source>
        <dbReference type="ARBA" id="ARBA00005750"/>
    </source>
</evidence>
<dbReference type="OrthoDB" id="9788539at2"/>
<evidence type="ECO:0000256" key="3">
    <source>
        <dbReference type="ARBA" id="ARBA00022801"/>
    </source>
</evidence>
<proteinExistence type="inferred from homology"/>
<dbReference type="InterPro" id="IPR016667">
    <property type="entry name" value="Caps_polysacc_synth_CpsB/CapC"/>
</dbReference>
<dbReference type="PIRSF" id="PIRSF016557">
    <property type="entry name" value="Caps_synth_CpsB"/>
    <property type="match status" value="1"/>
</dbReference>
<keyword evidence="6" id="KW-1185">Reference proteome</keyword>
<dbReference type="AlphaFoldDB" id="A0A4P7C568"/>
<dbReference type="EMBL" id="CP038033">
    <property type="protein sequence ID" value="QBQ55982.1"/>
    <property type="molecule type" value="Genomic_DNA"/>
</dbReference>
<dbReference type="PANTHER" id="PTHR39181:SF1">
    <property type="entry name" value="TYROSINE-PROTEIN PHOSPHATASE YWQE"/>
    <property type="match status" value="1"/>
</dbReference>
<evidence type="ECO:0000313" key="6">
    <source>
        <dbReference type="Proteomes" id="UP000294325"/>
    </source>
</evidence>
<dbReference type="GO" id="GO:0030145">
    <property type="term" value="F:manganese ion binding"/>
    <property type="evidence" value="ECO:0007669"/>
    <property type="project" value="InterPro"/>
</dbReference>
<dbReference type="PANTHER" id="PTHR39181">
    <property type="entry name" value="TYROSINE-PROTEIN PHOSPHATASE YWQE"/>
    <property type="match status" value="1"/>
</dbReference>
<dbReference type="InterPro" id="IPR016195">
    <property type="entry name" value="Pol/histidinol_Pase-like"/>
</dbReference>
<evidence type="ECO:0000256" key="4">
    <source>
        <dbReference type="ARBA" id="ARBA00051722"/>
    </source>
</evidence>
<accession>A0A4P7C568</accession>
<dbReference type="GO" id="GO:0004725">
    <property type="term" value="F:protein tyrosine phosphatase activity"/>
    <property type="evidence" value="ECO:0007669"/>
    <property type="project" value="UniProtKB-EC"/>
</dbReference>
<evidence type="ECO:0000313" key="5">
    <source>
        <dbReference type="EMBL" id="QBQ55982.1"/>
    </source>
</evidence>
<dbReference type="SUPFAM" id="SSF89550">
    <property type="entry name" value="PHP domain-like"/>
    <property type="match status" value="1"/>
</dbReference>
<dbReference type="Proteomes" id="UP000294325">
    <property type="component" value="Chromosome"/>
</dbReference>
<organism evidence="5 6">
    <name type="scientific">Nitrosococcus wardiae</name>
    <dbReference type="NCBI Taxonomy" id="1814290"/>
    <lineage>
        <taxon>Bacteria</taxon>
        <taxon>Pseudomonadati</taxon>
        <taxon>Pseudomonadota</taxon>
        <taxon>Gammaproteobacteria</taxon>
        <taxon>Chromatiales</taxon>
        <taxon>Chromatiaceae</taxon>
        <taxon>Nitrosococcus</taxon>
    </lineage>
</organism>
<dbReference type="Pfam" id="PF19567">
    <property type="entry name" value="CpsB_CapC"/>
    <property type="match status" value="1"/>
</dbReference>
<gene>
    <name evidence="5" type="ORF">E3U44_16785</name>
</gene>
<dbReference type="KEGG" id="nwr:E3U44_16785"/>
<name>A0A4P7C568_9GAMM</name>
<dbReference type="Gene3D" id="3.20.20.140">
    <property type="entry name" value="Metal-dependent hydrolases"/>
    <property type="match status" value="1"/>
</dbReference>
<dbReference type="RefSeq" id="WP_134359236.1">
    <property type="nucleotide sequence ID" value="NZ_CP038033.1"/>
</dbReference>
<reference evidence="5 6" key="1">
    <citation type="submission" date="2019-03" db="EMBL/GenBank/DDBJ databases">
        <title>The genome sequence of Nitrosococcus wardiae strain D1FHST reveals the archetypal metabolic capacity of ammonia-oxidizing Gammaproteobacteria.</title>
        <authorList>
            <person name="Wang L."/>
            <person name="Lim C.K."/>
            <person name="Hanson T.E."/>
            <person name="Dang H."/>
            <person name="Klotz M.G."/>
        </authorList>
    </citation>
    <scope>NUCLEOTIDE SEQUENCE [LARGE SCALE GENOMIC DNA]</scope>
    <source>
        <strain evidence="5 6">D1FHS</strain>
    </source>
</reference>
<dbReference type="EC" id="3.1.3.48" evidence="2"/>